<feature type="domain" description="Methyltransferase" evidence="2">
    <location>
        <begin position="42"/>
        <end position="127"/>
    </location>
</feature>
<dbReference type="GO" id="GO:0008168">
    <property type="term" value="F:methyltransferase activity"/>
    <property type="evidence" value="ECO:0007669"/>
    <property type="project" value="UniProtKB-KW"/>
</dbReference>
<evidence type="ECO:0000256" key="1">
    <source>
        <dbReference type="ARBA" id="ARBA00022679"/>
    </source>
</evidence>
<keyword evidence="1" id="KW-0808">Transferase</keyword>
<reference evidence="3" key="1">
    <citation type="submission" date="2023-03" db="EMBL/GenBank/DDBJ databases">
        <title>MT1 and MT2 Draft Genomes of Novel Species.</title>
        <authorList>
            <person name="Venkateswaran K."/>
        </authorList>
    </citation>
    <scope>NUCLEOTIDE SEQUENCE</scope>
    <source>
        <strain evidence="3">F6_8S_P_1A</strain>
    </source>
</reference>
<sequence length="136" mass="14738">MGFLAAIGRINAAHPWSHNDAFTGVVLRHARAVRRRGGTTAVDVGCGTGELLSRLATLLPTTIGIEPDARTAAVAAERCRTLPSVRVEQRAFGEEPESSCDLLVFVASLHHMPLRPALEAARRALRPRSTRFSKFV</sequence>
<dbReference type="EMBL" id="JAROCB010000005">
    <property type="protein sequence ID" value="MDN4598906.1"/>
    <property type="molecule type" value="Genomic_DNA"/>
</dbReference>
<evidence type="ECO:0000313" key="3">
    <source>
        <dbReference type="EMBL" id="MDN4598906.1"/>
    </source>
</evidence>
<evidence type="ECO:0000313" key="4">
    <source>
        <dbReference type="Proteomes" id="UP001174210"/>
    </source>
</evidence>
<comment type="caution">
    <text evidence="3">The sequence shown here is derived from an EMBL/GenBank/DDBJ whole genome shotgun (WGS) entry which is preliminary data.</text>
</comment>
<dbReference type="InterPro" id="IPR041698">
    <property type="entry name" value="Methyltransf_25"/>
</dbReference>
<dbReference type="RefSeq" id="WP_301220254.1">
    <property type="nucleotide sequence ID" value="NZ_JAROCB010000005.1"/>
</dbReference>
<dbReference type="Pfam" id="PF13649">
    <property type="entry name" value="Methyltransf_25"/>
    <property type="match status" value="1"/>
</dbReference>
<keyword evidence="3" id="KW-0489">Methyltransferase</keyword>
<dbReference type="GO" id="GO:0032259">
    <property type="term" value="P:methylation"/>
    <property type="evidence" value="ECO:0007669"/>
    <property type="project" value="UniProtKB-KW"/>
</dbReference>
<dbReference type="PANTHER" id="PTHR43861">
    <property type="entry name" value="TRANS-ACONITATE 2-METHYLTRANSFERASE-RELATED"/>
    <property type="match status" value="1"/>
</dbReference>
<proteinExistence type="predicted"/>
<organism evidence="3 4">
    <name type="scientific">Leifsonia virtsii</name>
    <dbReference type="NCBI Taxonomy" id="3035915"/>
    <lineage>
        <taxon>Bacteria</taxon>
        <taxon>Bacillati</taxon>
        <taxon>Actinomycetota</taxon>
        <taxon>Actinomycetes</taxon>
        <taxon>Micrococcales</taxon>
        <taxon>Microbacteriaceae</taxon>
        <taxon>Leifsonia</taxon>
    </lineage>
</organism>
<dbReference type="Gene3D" id="3.40.50.150">
    <property type="entry name" value="Vaccinia Virus protein VP39"/>
    <property type="match status" value="1"/>
</dbReference>
<dbReference type="CDD" id="cd02440">
    <property type="entry name" value="AdoMet_MTases"/>
    <property type="match status" value="1"/>
</dbReference>
<gene>
    <name evidence="3" type="ORF">P5G59_17265</name>
</gene>
<name>A0ABT8J2S6_9MICO</name>
<dbReference type="InterPro" id="IPR029063">
    <property type="entry name" value="SAM-dependent_MTases_sf"/>
</dbReference>
<evidence type="ECO:0000259" key="2">
    <source>
        <dbReference type="Pfam" id="PF13649"/>
    </source>
</evidence>
<dbReference type="Proteomes" id="UP001174210">
    <property type="component" value="Unassembled WGS sequence"/>
</dbReference>
<protein>
    <submittedName>
        <fullName evidence="3">Class I SAM-dependent methyltransferase</fullName>
    </submittedName>
</protein>
<dbReference type="SUPFAM" id="SSF53335">
    <property type="entry name" value="S-adenosyl-L-methionine-dependent methyltransferases"/>
    <property type="match status" value="1"/>
</dbReference>
<accession>A0ABT8J2S6</accession>
<keyword evidence="4" id="KW-1185">Reference proteome</keyword>